<dbReference type="InterPro" id="IPR013094">
    <property type="entry name" value="AB_hydrolase_3"/>
</dbReference>
<feature type="domain" description="Alpha/beta hydrolase fold-3" evidence="2">
    <location>
        <begin position="89"/>
        <end position="302"/>
    </location>
</feature>
<dbReference type="PANTHER" id="PTHR48081">
    <property type="entry name" value="AB HYDROLASE SUPERFAMILY PROTEIN C4A8.06C"/>
    <property type="match status" value="1"/>
</dbReference>
<evidence type="ECO:0000256" key="1">
    <source>
        <dbReference type="ARBA" id="ARBA00022801"/>
    </source>
</evidence>
<proteinExistence type="predicted"/>
<dbReference type="EMBL" id="JAPDMQ010000217">
    <property type="protein sequence ID" value="KAK0530359.1"/>
    <property type="molecule type" value="Genomic_DNA"/>
</dbReference>
<dbReference type="InterPro" id="IPR029058">
    <property type="entry name" value="AB_hydrolase_fold"/>
</dbReference>
<evidence type="ECO:0000259" key="2">
    <source>
        <dbReference type="Pfam" id="PF07859"/>
    </source>
</evidence>
<comment type="caution">
    <text evidence="3">The sequence shown here is derived from an EMBL/GenBank/DDBJ whole genome shotgun (WGS) entry which is preliminary data.</text>
</comment>
<evidence type="ECO:0000313" key="3">
    <source>
        <dbReference type="EMBL" id="KAK0530359.1"/>
    </source>
</evidence>
<dbReference type="Proteomes" id="UP001176521">
    <property type="component" value="Unassembled WGS sequence"/>
</dbReference>
<organism evidence="3 4">
    <name type="scientific">Tilletia horrida</name>
    <dbReference type="NCBI Taxonomy" id="155126"/>
    <lineage>
        <taxon>Eukaryota</taxon>
        <taxon>Fungi</taxon>
        <taxon>Dikarya</taxon>
        <taxon>Basidiomycota</taxon>
        <taxon>Ustilaginomycotina</taxon>
        <taxon>Exobasidiomycetes</taxon>
        <taxon>Tilletiales</taxon>
        <taxon>Tilletiaceae</taxon>
        <taxon>Tilletia</taxon>
    </lineage>
</organism>
<reference evidence="3" key="1">
    <citation type="journal article" date="2023" name="PhytoFront">
        <title>Draft Genome Resources of Seven Strains of Tilletia horrida, Causal Agent of Kernel Smut of Rice.</title>
        <authorList>
            <person name="Khanal S."/>
            <person name="Antony Babu S."/>
            <person name="Zhou X.G."/>
        </authorList>
    </citation>
    <scope>NUCLEOTIDE SEQUENCE</scope>
    <source>
        <strain evidence="3">TX3</strain>
    </source>
</reference>
<dbReference type="Gene3D" id="3.40.50.1820">
    <property type="entry name" value="alpha/beta hydrolase"/>
    <property type="match status" value="1"/>
</dbReference>
<accession>A0AAN6GAQ1</accession>
<evidence type="ECO:0000313" key="4">
    <source>
        <dbReference type="Proteomes" id="UP001176521"/>
    </source>
</evidence>
<dbReference type="InterPro" id="IPR050300">
    <property type="entry name" value="GDXG_lipolytic_enzyme"/>
</dbReference>
<sequence length="333" mass="36101">MAALPPPAPAPAPAQKDAPLHLHSWTFYPLIWLQAAFLRLVAPCPAMKDPIPDDIDVVHTTIPSRDAGRSIKCAVYRAKGVAPSGKVLLNWHGSGFILPRWGEDKRYCAFIAGELREHGVTVYDLDYRKAPENPFPCLTNDAEDAILHFASLDETTHIVVGGFSAGAMIGIAAAAATRPVLEARNSKARVGAIAAIYPASDMRPTAKRTPPVSPPRSGAVIAPWVGRVFTNSYLVHPDACHDKRASLILHGADELPPHFVIITGSADSLHDDSVDFINQLNSASPPHPDAKFISIENEGHAWDKDPKSQESIDTRDQAYRAALEYVKKGLDIK</sequence>
<gene>
    <name evidence="3" type="ORF">OC842_003960</name>
</gene>
<protein>
    <recommendedName>
        <fullName evidence="2">Alpha/beta hydrolase fold-3 domain-containing protein</fullName>
    </recommendedName>
</protein>
<dbReference type="AlphaFoldDB" id="A0AAN6GAQ1"/>
<dbReference type="SUPFAM" id="SSF53474">
    <property type="entry name" value="alpha/beta-Hydrolases"/>
    <property type="match status" value="1"/>
</dbReference>
<dbReference type="Pfam" id="PF07859">
    <property type="entry name" value="Abhydrolase_3"/>
    <property type="match status" value="1"/>
</dbReference>
<name>A0AAN6GAQ1_9BASI</name>
<dbReference type="GO" id="GO:0016787">
    <property type="term" value="F:hydrolase activity"/>
    <property type="evidence" value="ECO:0007669"/>
    <property type="project" value="UniProtKB-KW"/>
</dbReference>
<keyword evidence="1" id="KW-0378">Hydrolase</keyword>
<keyword evidence="4" id="KW-1185">Reference proteome</keyword>